<dbReference type="SMART" id="SM00360">
    <property type="entry name" value="RRM"/>
    <property type="match status" value="1"/>
</dbReference>
<sequence>MEDDSENDIIVPSQYNLPEAPKALVNEIDPTQIPSAPPFKVHLRNLHYELEKEDLEGLFRNLTIVDIQMIKDRTVRTAWIEFETKQDLIQALDFNNRSVRGRNISMSLDRGGSDRYGDRRGGRGGFGGRDNTSSDWRSRDSMPPKQVYPPPSVDSYDHAPRTGYSGGSNRGPRRYGDDDYQQQSSHRNDYGGGGGGGGGGYDDRGDDRSGYDDRYGRRNDYGHRRGGGGGGSDWRRNDNR</sequence>
<dbReference type="SUPFAM" id="SSF54928">
    <property type="entry name" value="RNA-binding domain, RBD"/>
    <property type="match status" value="1"/>
</dbReference>
<keyword evidence="1 2" id="KW-0694">RNA-binding</keyword>
<dbReference type="AlphaFoldDB" id="A0A1Y3B446"/>
<organism evidence="5 6">
    <name type="scientific">Euroglyphus maynei</name>
    <name type="common">Mayne's house dust mite</name>
    <dbReference type="NCBI Taxonomy" id="6958"/>
    <lineage>
        <taxon>Eukaryota</taxon>
        <taxon>Metazoa</taxon>
        <taxon>Ecdysozoa</taxon>
        <taxon>Arthropoda</taxon>
        <taxon>Chelicerata</taxon>
        <taxon>Arachnida</taxon>
        <taxon>Acari</taxon>
        <taxon>Acariformes</taxon>
        <taxon>Sarcoptiformes</taxon>
        <taxon>Astigmata</taxon>
        <taxon>Psoroptidia</taxon>
        <taxon>Analgoidea</taxon>
        <taxon>Pyroglyphidae</taxon>
        <taxon>Pyroglyphinae</taxon>
        <taxon>Euroglyphus</taxon>
    </lineage>
</organism>
<feature type="domain" description="RRM" evidence="4">
    <location>
        <begin position="39"/>
        <end position="111"/>
    </location>
</feature>
<reference evidence="5 6" key="1">
    <citation type="submission" date="2017-03" db="EMBL/GenBank/DDBJ databases">
        <title>Genome Survey of Euroglyphus maynei.</title>
        <authorList>
            <person name="Arlian L.G."/>
            <person name="Morgan M.S."/>
            <person name="Rider S.D."/>
        </authorList>
    </citation>
    <scope>NUCLEOTIDE SEQUENCE [LARGE SCALE GENOMIC DNA]</scope>
    <source>
        <strain evidence="5">Arlian Lab</strain>
        <tissue evidence="5">Whole body</tissue>
    </source>
</reference>
<feature type="compositionally biased region" description="Basic and acidic residues" evidence="3">
    <location>
        <begin position="111"/>
        <end position="121"/>
    </location>
</feature>
<evidence type="ECO:0000256" key="3">
    <source>
        <dbReference type="SAM" id="MobiDB-lite"/>
    </source>
</evidence>
<name>A0A1Y3B446_EURMA</name>
<evidence type="ECO:0000259" key="4">
    <source>
        <dbReference type="PROSITE" id="PS50102"/>
    </source>
</evidence>
<feature type="region of interest" description="Disordered" evidence="3">
    <location>
        <begin position="104"/>
        <end position="240"/>
    </location>
</feature>
<dbReference type="InterPro" id="IPR035979">
    <property type="entry name" value="RBD_domain_sf"/>
</dbReference>
<evidence type="ECO:0000313" key="6">
    <source>
        <dbReference type="Proteomes" id="UP000194236"/>
    </source>
</evidence>
<protein>
    <submittedName>
        <fullName evidence="5">RNA-binding domain containing protein</fullName>
    </submittedName>
</protein>
<dbReference type="EMBL" id="MUJZ01045508">
    <property type="protein sequence ID" value="OTF74748.1"/>
    <property type="molecule type" value="Genomic_DNA"/>
</dbReference>
<keyword evidence="6" id="KW-1185">Reference proteome</keyword>
<accession>A0A1Y3B446</accession>
<evidence type="ECO:0000313" key="5">
    <source>
        <dbReference type="EMBL" id="OTF74748.1"/>
    </source>
</evidence>
<dbReference type="GO" id="GO:0003723">
    <property type="term" value="F:RNA binding"/>
    <property type="evidence" value="ECO:0007669"/>
    <property type="project" value="UniProtKB-UniRule"/>
</dbReference>
<dbReference type="InterPro" id="IPR000504">
    <property type="entry name" value="RRM_dom"/>
</dbReference>
<proteinExistence type="predicted"/>
<dbReference type="Proteomes" id="UP000194236">
    <property type="component" value="Unassembled WGS sequence"/>
</dbReference>
<feature type="compositionally biased region" description="Gly residues" evidence="3">
    <location>
        <begin position="190"/>
        <end position="200"/>
    </location>
</feature>
<feature type="compositionally biased region" description="Basic and acidic residues" evidence="3">
    <location>
        <begin position="201"/>
        <end position="223"/>
    </location>
</feature>
<feature type="non-terminal residue" evidence="5">
    <location>
        <position position="240"/>
    </location>
</feature>
<gene>
    <name evidence="5" type="ORF">BLA29_008299</name>
</gene>
<dbReference type="OrthoDB" id="1748655at2759"/>
<dbReference type="Gene3D" id="3.30.70.330">
    <property type="match status" value="1"/>
</dbReference>
<dbReference type="InterPro" id="IPR012677">
    <property type="entry name" value="Nucleotide-bd_a/b_plait_sf"/>
</dbReference>
<evidence type="ECO:0000256" key="1">
    <source>
        <dbReference type="ARBA" id="ARBA00022884"/>
    </source>
</evidence>
<comment type="caution">
    <text evidence="5">The sequence shown here is derived from an EMBL/GenBank/DDBJ whole genome shotgun (WGS) entry which is preliminary data.</text>
</comment>
<dbReference type="PROSITE" id="PS50102">
    <property type="entry name" value="RRM"/>
    <property type="match status" value="1"/>
</dbReference>
<evidence type="ECO:0000256" key="2">
    <source>
        <dbReference type="PROSITE-ProRule" id="PRU00176"/>
    </source>
</evidence>
<dbReference type="Pfam" id="PF00076">
    <property type="entry name" value="RRM_1"/>
    <property type="match status" value="1"/>
</dbReference>